<dbReference type="EMBL" id="LT985188">
    <property type="protein sequence ID" value="SPD85282.1"/>
    <property type="molecule type" value="Genomic_DNA"/>
</dbReference>
<proteinExistence type="predicted"/>
<feature type="compositionally biased region" description="Low complexity" evidence="1">
    <location>
        <begin position="46"/>
        <end position="62"/>
    </location>
</feature>
<sequence length="62" mass="6644">MIYDEHDGRVGRLAIIGHKTATVDQVESWQLQIDVDAGRREGQEVAASSSTTSAPSGASTWT</sequence>
<evidence type="ECO:0000313" key="2">
    <source>
        <dbReference type="EMBL" id="SPD85282.1"/>
    </source>
</evidence>
<gene>
    <name evidence="2" type="ORF">MPLG2_0246</name>
</gene>
<feature type="region of interest" description="Disordered" evidence="1">
    <location>
        <begin position="39"/>
        <end position="62"/>
    </location>
</feature>
<dbReference type="RefSeq" id="WP_105184560.1">
    <property type="nucleotide sequence ID" value="NZ_BAAAGO010000012.1"/>
</dbReference>
<keyword evidence="3" id="KW-1185">Reference proteome</keyword>
<dbReference type="Proteomes" id="UP000238164">
    <property type="component" value="Chromosome 1"/>
</dbReference>
<dbReference type="AlphaFoldDB" id="A0A2N9JAU9"/>
<evidence type="ECO:0000313" key="3">
    <source>
        <dbReference type="Proteomes" id="UP000238164"/>
    </source>
</evidence>
<organism evidence="2 3">
    <name type="scientific">Micropruina glycogenica</name>
    <dbReference type="NCBI Taxonomy" id="75385"/>
    <lineage>
        <taxon>Bacteria</taxon>
        <taxon>Bacillati</taxon>
        <taxon>Actinomycetota</taxon>
        <taxon>Actinomycetes</taxon>
        <taxon>Propionibacteriales</taxon>
        <taxon>Nocardioidaceae</taxon>
        <taxon>Micropruina</taxon>
    </lineage>
</organism>
<name>A0A2N9JAU9_9ACTN</name>
<dbReference type="KEGG" id="mgg:MPLG2_0246"/>
<accession>A0A2N9JAU9</accession>
<reference evidence="2 3" key="1">
    <citation type="submission" date="2018-02" db="EMBL/GenBank/DDBJ databases">
        <authorList>
            <person name="Cohen D.B."/>
            <person name="Kent A.D."/>
        </authorList>
    </citation>
    <scope>NUCLEOTIDE SEQUENCE [LARGE SCALE GENOMIC DNA]</scope>
    <source>
        <strain evidence="2">1</strain>
    </source>
</reference>
<protein>
    <submittedName>
        <fullName evidence="2">Uncharacterized protein</fullName>
    </submittedName>
</protein>
<evidence type="ECO:0000256" key="1">
    <source>
        <dbReference type="SAM" id="MobiDB-lite"/>
    </source>
</evidence>